<evidence type="ECO:0000313" key="2">
    <source>
        <dbReference type="Proteomes" id="UP000703269"/>
    </source>
</evidence>
<keyword evidence="2" id="KW-1185">Reference proteome</keyword>
<evidence type="ECO:0008006" key="3">
    <source>
        <dbReference type="Google" id="ProtNLM"/>
    </source>
</evidence>
<dbReference type="Gene3D" id="3.80.10.10">
    <property type="entry name" value="Ribonuclease Inhibitor"/>
    <property type="match status" value="1"/>
</dbReference>
<proteinExistence type="predicted"/>
<reference evidence="1 2" key="1">
    <citation type="submission" date="2021-08" db="EMBL/GenBank/DDBJ databases">
        <title>Draft Genome Sequence of Phanerochaete sordida strain YK-624.</title>
        <authorList>
            <person name="Mori T."/>
            <person name="Dohra H."/>
            <person name="Suzuki T."/>
            <person name="Kawagishi H."/>
            <person name="Hirai H."/>
        </authorList>
    </citation>
    <scope>NUCLEOTIDE SEQUENCE [LARGE SCALE GENOMIC DNA]</scope>
    <source>
        <strain evidence="1 2">YK-624</strain>
    </source>
</reference>
<comment type="caution">
    <text evidence="1">The sequence shown here is derived from an EMBL/GenBank/DDBJ whole genome shotgun (WGS) entry which is preliminary data.</text>
</comment>
<dbReference type="EMBL" id="BPQB01000045">
    <property type="protein sequence ID" value="GJE95035.1"/>
    <property type="molecule type" value="Genomic_DNA"/>
</dbReference>
<sequence length="386" mass="42362">MHLAVHEDRIEITHGTVDIILQSYPWFGPLLPNLRSISLSDYHSYLHLLLSPSVKALDVSRSHVSEIDVPKSIQTALVPLSLDPAQFEEIGIHAENMRWTPATTGEVEGQASLISCCTALRRLSTDIPLTLSAFAALASLTALRKLTLSSVVLDPSITTTPPRSLPFSALRELKLEGPMEDIPPLLARCHLPRLVWLDLTLCLNEGQLTAPLDTTPSPSAYCMDRIAEAICTFAALEALSIRYSGCTGPRRPVVHAAALLPLAALRRLRLVSVDDVYLTPGAVAALARAWPRLERVHMLCRWPWAEGVDMPLPDGKFPAGVVLTDLDPFVLHCPALQPQGVQVHVARNPPRELVRADVGMAVSWEQRKHHFDLKFSAYAADRWGGA</sequence>
<dbReference type="SUPFAM" id="SSF52047">
    <property type="entry name" value="RNI-like"/>
    <property type="match status" value="1"/>
</dbReference>
<protein>
    <recommendedName>
        <fullName evidence="3">F-box domain-containing protein</fullName>
    </recommendedName>
</protein>
<dbReference type="InterPro" id="IPR032675">
    <property type="entry name" value="LRR_dom_sf"/>
</dbReference>
<accession>A0A9P3LH71</accession>
<organism evidence="1 2">
    <name type="scientific">Phanerochaete sordida</name>
    <dbReference type="NCBI Taxonomy" id="48140"/>
    <lineage>
        <taxon>Eukaryota</taxon>
        <taxon>Fungi</taxon>
        <taxon>Dikarya</taxon>
        <taxon>Basidiomycota</taxon>
        <taxon>Agaricomycotina</taxon>
        <taxon>Agaricomycetes</taxon>
        <taxon>Polyporales</taxon>
        <taxon>Phanerochaetaceae</taxon>
        <taxon>Phanerochaete</taxon>
    </lineage>
</organism>
<name>A0A9P3LH71_9APHY</name>
<evidence type="ECO:0000313" key="1">
    <source>
        <dbReference type="EMBL" id="GJE95035.1"/>
    </source>
</evidence>
<gene>
    <name evidence="1" type="ORF">PsYK624_112140</name>
</gene>
<dbReference type="AlphaFoldDB" id="A0A9P3LH71"/>
<dbReference type="Proteomes" id="UP000703269">
    <property type="component" value="Unassembled WGS sequence"/>
</dbReference>